<reference evidence="1 2" key="1">
    <citation type="submission" date="2014-04" db="EMBL/GenBank/DDBJ databases">
        <authorList>
            <consortium name="DOE Joint Genome Institute"/>
            <person name="Kuo A."/>
            <person name="Kohler A."/>
            <person name="Costa M.D."/>
            <person name="Nagy L.G."/>
            <person name="Floudas D."/>
            <person name="Copeland A."/>
            <person name="Barry K.W."/>
            <person name="Cichocki N."/>
            <person name="Veneault-Fourrey C."/>
            <person name="LaButti K."/>
            <person name="Lindquist E.A."/>
            <person name="Lipzen A."/>
            <person name="Lundell T."/>
            <person name="Morin E."/>
            <person name="Murat C."/>
            <person name="Sun H."/>
            <person name="Tunlid A."/>
            <person name="Henrissat B."/>
            <person name="Grigoriev I.V."/>
            <person name="Hibbett D.S."/>
            <person name="Martin F."/>
            <person name="Nordberg H.P."/>
            <person name="Cantor M.N."/>
            <person name="Hua S.X."/>
        </authorList>
    </citation>
    <scope>NUCLEOTIDE SEQUENCE [LARGE SCALE GENOMIC DNA]</scope>
    <source>
        <strain evidence="1 2">441</strain>
    </source>
</reference>
<evidence type="ECO:0000313" key="1">
    <source>
        <dbReference type="EMBL" id="KIK21975.1"/>
    </source>
</evidence>
<keyword evidence="2" id="KW-1185">Reference proteome</keyword>
<name>A0A0C9YB79_9AGAM</name>
<dbReference type="HOGENOM" id="CLU_3088164_0_0_1"/>
<organism evidence="1 2">
    <name type="scientific">Pisolithus microcarpus 441</name>
    <dbReference type="NCBI Taxonomy" id="765257"/>
    <lineage>
        <taxon>Eukaryota</taxon>
        <taxon>Fungi</taxon>
        <taxon>Dikarya</taxon>
        <taxon>Basidiomycota</taxon>
        <taxon>Agaricomycotina</taxon>
        <taxon>Agaricomycetes</taxon>
        <taxon>Agaricomycetidae</taxon>
        <taxon>Boletales</taxon>
        <taxon>Sclerodermatineae</taxon>
        <taxon>Pisolithaceae</taxon>
        <taxon>Pisolithus</taxon>
    </lineage>
</organism>
<evidence type="ECO:0000313" key="2">
    <source>
        <dbReference type="Proteomes" id="UP000054018"/>
    </source>
</evidence>
<dbReference type="EMBL" id="KN833744">
    <property type="protein sequence ID" value="KIK21975.1"/>
    <property type="molecule type" value="Genomic_DNA"/>
</dbReference>
<proteinExistence type="predicted"/>
<sequence length="52" mass="5865">MIAELKFRNTSRLNPTSTDNDCGFGKSRLHMIADALYHVEDGPPVKSRLLFT</sequence>
<dbReference type="AlphaFoldDB" id="A0A0C9YB79"/>
<protein>
    <submittedName>
        <fullName evidence="1">Unplaced genomic scaffold scaffold_60, whole genome shotgun sequence</fullName>
    </submittedName>
</protein>
<dbReference type="Proteomes" id="UP000054018">
    <property type="component" value="Unassembled WGS sequence"/>
</dbReference>
<accession>A0A0C9YB79</accession>
<gene>
    <name evidence="1" type="ORF">PISMIDRAFT_680725</name>
</gene>
<reference evidence="2" key="2">
    <citation type="submission" date="2015-01" db="EMBL/GenBank/DDBJ databases">
        <title>Evolutionary Origins and Diversification of the Mycorrhizal Mutualists.</title>
        <authorList>
            <consortium name="DOE Joint Genome Institute"/>
            <consortium name="Mycorrhizal Genomics Consortium"/>
            <person name="Kohler A."/>
            <person name="Kuo A."/>
            <person name="Nagy L.G."/>
            <person name="Floudas D."/>
            <person name="Copeland A."/>
            <person name="Barry K.W."/>
            <person name="Cichocki N."/>
            <person name="Veneault-Fourrey C."/>
            <person name="LaButti K."/>
            <person name="Lindquist E.A."/>
            <person name="Lipzen A."/>
            <person name="Lundell T."/>
            <person name="Morin E."/>
            <person name="Murat C."/>
            <person name="Riley R."/>
            <person name="Ohm R."/>
            <person name="Sun H."/>
            <person name="Tunlid A."/>
            <person name="Henrissat B."/>
            <person name="Grigoriev I.V."/>
            <person name="Hibbett D.S."/>
            <person name="Martin F."/>
        </authorList>
    </citation>
    <scope>NUCLEOTIDE SEQUENCE [LARGE SCALE GENOMIC DNA]</scope>
    <source>
        <strain evidence="2">441</strain>
    </source>
</reference>